<evidence type="ECO:0000256" key="11">
    <source>
        <dbReference type="ARBA" id="ARBA00022840"/>
    </source>
</evidence>
<dbReference type="AlphaFoldDB" id="C2MCM8"/>
<evidence type="ECO:0000259" key="17">
    <source>
        <dbReference type="PROSITE" id="PS50886"/>
    </source>
</evidence>
<reference evidence="18 19" key="1">
    <citation type="submission" date="2009-04" db="EMBL/GenBank/DDBJ databases">
        <authorList>
            <person name="Sebastian Y."/>
            <person name="Madupu R."/>
            <person name="Durkin A.S."/>
            <person name="Torralba M."/>
            <person name="Methe B."/>
            <person name="Sutton G.G."/>
            <person name="Strausberg R.L."/>
            <person name="Nelson K.E."/>
        </authorList>
    </citation>
    <scope>NUCLEOTIDE SEQUENCE [LARGE SCALE GENOMIC DNA]</scope>
    <source>
        <strain evidence="18 19">60-3</strain>
    </source>
</reference>
<gene>
    <name evidence="16 18" type="primary">metG</name>
    <name evidence="18" type="ORF">PORUE0001_1508</name>
</gene>
<dbReference type="GO" id="GO:0005524">
    <property type="term" value="F:ATP binding"/>
    <property type="evidence" value="ECO:0007669"/>
    <property type="project" value="UniProtKB-UniRule"/>
</dbReference>
<dbReference type="Gene3D" id="1.10.730.10">
    <property type="entry name" value="Isoleucyl-tRNA Synthetase, Domain 1"/>
    <property type="match status" value="1"/>
</dbReference>
<dbReference type="eggNOG" id="COG0143">
    <property type="taxonomic scope" value="Bacteria"/>
</dbReference>
<comment type="function">
    <text evidence="1 16">Is required not only for elongation of protein synthesis but also for the initiation of all mRNA translation through initiator tRNA(fMet) aminoacylation.</text>
</comment>
<dbReference type="CDD" id="cd07957">
    <property type="entry name" value="Anticodon_Ia_Met"/>
    <property type="match status" value="1"/>
</dbReference>
<dbReference type="InterPro" id="IPR014758">
    <property type="entry name" value="Met-tRNA_synth"/>
</dbReference>
<dbReference type="Proteomes" id="UP000003303">
    <property type="component" value="Unassembled WGS sequence"/>
</dbReference>
<dbReference type="InterPro" id="IPR012340">
    <property type="entry name" value="NA-bd_OB-fold"/>
</dbReference>
<evidence type="ECO:0000256" key="4">
    <source>
        <dbReference type="ARBA" id="ARBA00011738"/>
    </source>
</evidence>
<keyword evidence="9 16" id="KW-0547">Nucleotide-binding</keyword>
<keyword evidence="12 16" id="KW-0694">RNA-binding</keyword>
<dbReference type="SUPFAM" id="SSF52374">
    <property type="entry name" value="Nucleotidylyl transferase"/>
    <property type="match status" value="1"/>
</dbReference>
<evidence type="ECO:0000313" key="18">
    <source>
        <dbReference type="EMBL" id="EEK16528.1"/>
    </source>
</evidence>
<dbReference type="Pfam" id="PF01588">
    <property type="entry name" value="tRNA_bind"/>
    <property type="match status" value="1"/>
</dbReference>
<dbReference type="Gene3D" id="2.40.50.140">
    <property type="entry name" value="Nucleic acid-binding proteins"/>
    <property type="match status" value="1"/>
</dbReference>
<comment type="caution">
    <text evidence="18">The sequence shown here is derived from an EMBL/GenBank/DDBJ whole genome shotgun (WGS) entry which is preliminary data.</text>
</comment>
<dbReference type="Pfam" id="PF19303">
    <property type="entry name" value="Anticodon_3"/>
    <property type="match status" value="1"/>
</dbReference>
<evidence type="ECO:0000256" key="13">
    <source>
        <dbReference type="ARBA" id="ARBA00022917"/>
    </source>
</evidence>
<comment type="similarity">
    <text evidence="3 16">Belongs to the class-I aminoacyl-tRNA synthetase family. MetG type 1 subfamily.</text>
</comment>
<proteinExistence type="inferred from homology"/>
<dbReference type="PANTHER" id="PTHR45765">
    <property type="entry name" value="METHIONINE--TRNA LIGASE"/>
    <property type="match status" value="1"/>
</dbReference>
<comment type="catalytic activity">
    <reaction evidence="15 16">
        <text>tRNA(Met) + L-methionine + ATP = L-methionyl-tRNA(Met) + AMP + diphosphate</text>
        <dbReference type="Rhea" id="RHEA:13481"/>
        <dbReference type="Rhea" id="RHEA-COMP:9667"/>
        <dbReference type="Rhea" id="RHEA-COMP:9698"/>
        <dbReference type="ChEBI" id="CHEBI:30616"/>
        <dbReference type="ChEBI" id="CHEBI:33019"/>
        <dbReference type="ChEBI" id="CHEBI:57844"/>
        <dbReference type="ChEBI" id="CHEBI:78442"/>
        <dbReference type="ChEBI" id="CHEBI:78530"/>
        <dbReference type="ChEBI" id="CHEBI:456215"/>
        <dbReference type="EC" id="6.1.1.10"/>
    </reaction>
</comment>
<feature type="binding site" evidence="16">
    <location>
        <position position="151"/>
    </location>
    <ligand>
        <name>Zn(2+)</name>
        <dbReference type="ChEBI" id="CHEBI:29105"/>
    </ligand>
</feature>
<dbReference type="Pfam" id="PF09334">
    <property type="entry name" value="tRNA-synt_1g"/>
    <property type="match status" value="1"/>
</dbReference>
<comment type="subunit">
    <text evidence="4 16">Homodimer.</text>
</comment>
<evidence type="ECO:0000256" key="8">
    <source>
        <dbReference type="ARBA" id="ARBA00022723"/>
    </source>
</evidence>
<dbReference type="Gene3D" id="2.20.28.20">
    <property type="entry name" value="Methionyl-tRNA synthetase, Zn-domain"/>
    <property type="match status" value="1"/>
</dbReference>
<evidence type="ECO:0000256" key="15">
    <source>
        <dbReference type="ARBA" id="ARBA00047364"/>
    </source>
</evidence>
<evidence type="ECO:0000256" key="7">
    <source>
        <dbReference type="ARBA" id="ARBA00022598"/>
    </source>
</evidence>
<evidence type="ECO:0000256" key="5">
    <source>
        <dbReference type="ARBA" id="ARBA00022490"/>
    </source>
</evidence>
<dbReference type="InterPro" id="IPR041872">
    <property type="entry name" value="Anticodon_Met"/>
</dbReference>
<dbReference type="InterPro" id="IPR015413">
    <property type="entry name" value="Methionyl/Leucyl_tRNA_Synth"/>
</dbReference>
<keyword evidence="14 16" id="KW-0030">Aminoacyl-tRNA synthetase</keyword>
<dbReference type="SUPFAM" id="SSF50249">
    <property type="entry name" value="Nucleic acid-binding proteins"/>
    <property type="match status" value="1"/>
</dbReference>
<dbReference type="STRING" id="596327.PORUE0001_1508"/>
<evidence type="ECO:0000256" key="2">
    <source>
        <dbReference type="ARBA" id="ARBA00004496"/>
    </source>
</evidence>
<dbReference type="NCBIfam" id="TIGR00398">
    <property type="entry name" value="metG"/>
    <property type="match status" value="1"/>
</dbReference>
<dbReference type="CDD" id="cd00814">
    <property type="entry name" value="MetRS_core"/>
    <property type="match status" value="1"/>
</dbReference>
<keyword evidence="19" id="KW-1185">Reference proteome</keyword>
<dbReference type="InterPro" id="IPR033911">
    <property type="entry name" value="MetRS_core"/>
</dbReference>
<keyword evidence="6 16" id="KW-0820">tRNA-binding</keyword>
<keyword evidence="11 16" id="KW-0067">ATP-binding</keyword>
<sequence>MSTQQFKRTLVTTALPYANGPVHIGHLAGVYVPADIYVRYKRMKGDEVLFIGGSDEHGVPIAIKAKAEGVSPQEVVDRYHALIKESFARLGIDFDIYSRTTSETHEKTASAFFTKLYESGKLIEQTSEQYYDPEAKQFLADRYITGTCPHCHNERAYGDQCEACGTSLSATDLIDPHSAISGAKPELRETKHWYLPLGDYESFLREWILEGHKEWKPNVYGQCKSWLDLGLQPRAVTRDLDWGIPVPLQGAEGKVLYVWFDAPIGYISNTKELLPDSWRTWWCDPETRLIHFIGKDNIVFHCIIFPAMLKAEGSFNLPDNVPANEFLNLEGDKISTSRNWAIWLHEYLDEMPGKEDVLRYVLTANAPETKDNDFTWRDYQARNNNELVAIYGNFVNRALVLTHKYFDGKVPPLGRLTEIDEEMLREVAAIPAELDDQLEHFHFREALKTAMQLARIGNKYLADTEPWKVIKSDPDRVATILHLALQLVGNLTIAFAPFTPFSTRRLLAMLQVGEEGFAFSRFGATDLLPEGHQLGTPELLFEKIEDDVIQAQLDKLAAIKKLNEEQSRHPEALLEDVPFDTFTKSDMRAGRILACEKVPKADKLLRFSIDDGMGGRTIVSGIAQYYKPEELVGKTVAFVANLPVRKIRGVESQGMIISVEDYKTGRLQVVTLPDTIAPGSKLV</sequence>
<keyword evidence="5 16" id="KW-0963">Cytoplasm</keyword>
<evidence type="ECO:0000256" key="6">
    <source>
        <dbReference type="ARBA" id="ARBA00022555"/>
    </source>
</evidence>
<comment type="cofactor">
    <cofactor evidence="16">
        <name>Zn(2+)</name>
        <dbReference type="ChEBI" id="CHEBI:29105"/>
    </cofactor>
    <text evidence="16">Binds 1 zinc ion per subunit.</text>
</comment>
<keyword evidence="8 16" id="KW-0479">Metal-binding</keyword>
<dbReference type="GO" id="GO:0000049">
    <property type="term" value="F:tRNA binding"/>
    <property type="evidence" value="ECO:0007669"/>
    <property type="project" value="UniProtKB-UniRule"/>
</dbReference>
<evidence type="ECO:0000256" key="1">
    <source>
        <dbReference type="ARBA" id="ARBA00003314"/>
    </source>
</evidence>
<dbReference type="NCBIfam" id="NF001100">
    <property type="entry name" value="PRK00133.1"/>
    <property type="match status" value="1"/>
</dbReference>
<keyword evidence="7 16" id="KW-0436">Ligase</keyword>
<dbReference type="InterPro" id="IPR029038">
    <property type="entry name" value="MetRS_Zn"/>
</dbReference>
<dbReference type="OrthoDB" id="9810191at2"/>
<dbReference type="InterPro" id="IPR023458">
    <property type="entry name" value="Met-tRNA_ligase_1"/>
</dbReference>
<evidence type="ECO:0000256" key="12">
    <source>
        <dbReference type="ARBA" id="ARBA00022884"/>
    </source>
</evidence>
<dbReference type="InterPro" id="IPR014729">
    <property type="entry name" value="Rossmann-like_a/b/a_fold"/>
</dbReference>
<feature type="short sequence motif" description="'HIGH' region" evidence="16">
    <location>
        <begin position="16"/>
        <end position="26"/>
    </location>
</feature>
<feature type="binding site" evidence="16">
    <location>
        <position position="148"/>
    </location>
    <ligand>
        <name>Zn(2+)</name>
        <dbReference type="ChEBI" id="CHEBI:29105"/>
    </ligand>
</feature>
<dbReference type="PRINTS" id="PR01041">
    <property type="entry name" value="TRNASYNTHMET"/>
</dbReference>
<organism evidence="18 19">
    <name type="scientific">Porphyromonas uenonis 60-3</name>
    <dbReference type="NCBI Taxonomy" id="596327"/>
    <lineage>
        <taxon>Bacteria</taxon>
        <taxon>Pseudomonadati</taxon>
        <taxon>Bacteroidota</taxon>
        <taxon>Bacteroidia</taxon>
        <taxon>Bacteroidales</taxon>
        <taxon>Porphyromonadaceae</taxon>
        <taxon>Porphyromonas</taxon>
    </lineage>
</organism>
<dbReference type="GO" id="GO:0046872">
    <property type="term" value="F:metal ion binding"/>
    <property type="evidence" value="ECO:0007669"/>
    <property type="project" value="UniProtKB-KW"/>
</dbReference>
<dbReference type="HAMAP" id="MF_00098">
    <property type="entry name" value="Met_tRNA_synth_type1"/>
    <property type="match status" value="1"/>
</dbReference>
<comment type="subcellular location">
    <subcellularLocation>
        <location evidence="2 16">Cytoplasm</location>
    </subcellularLocation>
</comment>
<dbReference type="InterPro" id="IPR001412">
    <property type="entry name" value="aa-tRNA-synth_I_CS"/>
</dbReference>
<dbReference type="CDD" id="cd02800">
    <property type="entry name" value="tRNA_bind_EcMetRS_like"/>
    <property type="match status" value="1"/>
</dbReference>
<dbReference type="InterPro" id="IPR009080">
    <property type="entry name" value="tRNAsynth_Ia_anticodon-bd"/>
</dbReference>
<dbReference type="GO" id="GO:0005829">
    <property type="term" value="C:cytosol"/>
    <property type="evidence" value="ECO:0007669"/>
    <property type="project" value="TreeGrafter"/>
</dbReference>
<dbReference type="PANTHER" id="PTHR45765:SF1">
    <property type="entry name" value="METHIONINE--TRNA LIGASE, CYTOPLASMIC"/>
    <property type="match status" value="1"/>
</dbReference>
<dbReference type="PROSITE" id="PS50886">
    <property type="entry name" value="TRBD"/>
    <property type="match status" value="1"/>
</dbReference>
<dbReference type="InterPro" id="IPR002547">
    <property type="entry name" value="tRNA-bd_dom"/>
</dbReference>
<evidence type="ECO:0000313" key="19">
    <source>
        <dbReference type="Proteomes" id="UP000003303"/>
    </source>
</evidence>
<feature type="binding site" evidence="16">
    <location>
        <position position="164"/>
    </location>
    <ligand>
        <name>Zn(2+)</name>
        <dbReference type="ChEBI" id="CHEBI:29105"/>
    </ligand>
</feature>
<evidence type="ECO:0000256" key="16">
    <source>
        <dbReference type="HAMAP-Rule" id="MF_00098"/>
    </source>
</evidence>
<evidence type="ECO:0000256" key="3">
    <source>
        <dbReference type="ARBA" id="ARBA00008258"/>
    </source>
</evidence>
<dbReference type="EC" id="6.1.1.10" evidence="16"/>
<feature type="binding site" evidence="16">
    <location>
        <position position="336"/>
    </location>
    <ligand>
        <name>ATP</name>
        <dbReference type="ChEBI" id="CHEBI:30616"/>
    </ligand>
</feature>
<dbReference type="RefSeq" id="WP_007365620.1">
    <property type="nucleotide sequence ID" value="NZ_ACLR01000178.1"/>
</dbReference>
<dbReference type="SUPFAM" id="SSF57770">
    <property type="entry name" value="Methionyl-tRNA synthetase (MetRS), Zn-domain"/>
    <property type="match status" value="1"/>
</dbReference>
<name>C2MCM8_9PORP</name>
<evidence type="ECO:0000256" key="14">
    <source>
        <dbReference type="ARBA" id="ARBA00023146"/>
    </source>
</evidence>
<dbReference type="Gene3D" id="3.40.50.620">
    <property type="entry name" value="HUPs"/>
    <property type="match status" value="1"/>
</dbReference>
<dbReference type="InterPro" id="IPR004495">
    <property type="entry name" value="Met-tRNA-synth_bsu_C"/>
</dbReference>
<dbReference type="PROSITE" id="PS00178">
    <property type="entry name" value="AA_TRNA_LIGASE_I"/>
    <property type="match status" value="1"/>
</dbReference>
<feature type="short sequence motif" description="'KMSKS' region" evidence="16">
    <location>
        <begin position="333"/>
        <end position="337"/>
    </location>
</feature>
<dbReference type="SUPFAM" id="SSF47323">
    <property type="entry name" value="Anticodon-binding domain of a subclass of class I aminoacyl-tRNA synthetases"/>
    <property type="match status" value="1"/>
</dbReference>
<feature type="binding site" evidence="16">
    <location>
        <position position="161"/>
    </location>
    <ligand>
        <name>Zn(2+)</name>
        <dbReference type="ChEBI" id="CHEBI:29105"/>
    </ligand>
</feature>
<protein>
    <recommendedName>
        <fullName evidence="16">Methionine--tRNA ligase</fullName>
        <ecNumber evidence="16">6.1.1.10</ecNumber>
    </recommendedName>
    <alternativeName>
        <fullName evidence="16">Methionyl-tRNA synthetase</fullName>
        <shortName evidence="16">MetRS</shortName>
    </alternativeName>
</protein>
<evidence type="ECO:0000256" key="9">
    <source>
        <dbReference type="ARBA" id="ARBA00022741"/>
    </source>
</evidence>
<accession>C2MCM8</accession>
<feature type="domain" description="TRNA-binding" evidence="17">
    <location>
        <begin position="581"/>
        <end position="683"/>
    </location>
</feature>
<dbReference type="FunFam" id="2.20.28.20:FF:000001">
    <property type="entry name" value="Methionine--tRNA ligase"/>
    <property type="match status" value="1"/>
</dbReference>
<dbReference type="EMBL" id="ACLR01000178">
    <property type="protein sequence ID" value="EEK16528.1"/>
    <property type="molecule type" value="Genomic_DNA"/>
</dbReference>
<evidence type="ECO:0000256" key="10">
    <source>
        <dbReference type="ARBA" id="ARBA00022833"/>
    </source>
</evidence>
<keyword evidence="10 16" id="KW-0862">Zinc</keyword>
<dbReference type="GO" id="GO:0004825">
    <property type="term" value="F:methionine-tRNA ligase activity"/>
    <property type="evidence" value="ECO:0007669"/>
    <property type="project" value="UniProtKB-UniRule"/>
</dbReference>
<keyword evidence="13 16" id="KW-0648">Protein biosynthesis</keyword>
<dbReference type="GO" id="GO:0006431">
    <property type="term" value="P:methionyl-tRNA aminoacylation"/>
    <property type="evidence" value="ECO:0007669"/>
    <property type="project" value="UniProtKB-UniRule"/>
</dbReference>